<protein>
    <submittedName>
        <fullName evidence="2">Uncharacterized protein</fullName>
    </submittedName>
</protein>
<organism evidence="2">
    <name type="scientific">Oryza glumipatula</name>
    <dbReference type="NCBI Taxonomy" id="40148"/>
    <lineage>
        <taxon>Eukaryota</taxon>
        <taxon>Viridiplantae</taxon>
        <taxon>Streptophyta</taxon>
        <taxon>Embryophyta</taxon>
        <taxon>Tracheophyta</taxon>
        <taxon>Spermatophyta</taxon>
        <taxon>Magnoliopsida</taxon>
        <taxon>Liliopsida</taxon>
        <taxon>Poales</taxon>
        <taxon>Poaceae</taxon>
        <taxon>BOP clade</taxon>
        <taxon>Oryzoideae</taxon>
        <taxon>Oryzeae</taxon>
        <taxon>Oryzinae</taxon>
        <taxon>Oryza</taxon>
    </lineage>
</organism>
<dbReference type="AlphaFoldDB" id="A0A0E0BR14"/>
<reference evidence="2" key="1">
    <citation type="submission" date="2015-04" db="UniProtKB">
        <authorList>
            <consortium name="EnsemblPlants"/>
        </authorList>
    </citation>
    <scope>IDENTIFICATION</scope>
</reference>
<name>A0A0E0BR14_9ORYZ</name>
<accession>A0A0E0BR14</accession>
<proteinExistence type="predicted"/>
<dbReference type="EnsemblPlants" id="OGLUM12G09010.1">
    <property type="protein sequence ID" value="OGLUM12G09010.1"/>
    <property type="gene ID" value="OGLUM12G09010"/>
</dbReference>
<reference evidence="2" key="2">
    <citation type="submission" date="2018-05" db="EMBL/GenBank/DDBJ databases">
        <title>OgluRS3 (Oryza glumaepatula Reference Sequence Version 3).</title>
        <authorList>
            <person name="Zhang J."/>
            <person name="Kudrna D."/>
            <person name="Lee S."/>
            <person name="Talag J."/>
            <person name="Welchert J."/>
            <person name="Wing R.A."/>
        </authorList>
    </citation>
    <scope>NUCLEOTIDE SEQUENCE [LARGE SCALE GENOMIC DNA]</scope>
</reference>
<sequence>MEEEAIAAAGEGGRRNEESRMGWSWWPTGAAPPSDSPTICISTSRSELLPLLVEVEVEVATPAALLADVTVAARKRT</sequence>
<dbReference type="Proteomes" id="UP000026961">
    <property type="component" value="Chromosome 12"/>
</dbReference>
<evidence type="ECO:0000313" key="2">
    <source>
        <dbReference type="EnsemblPlants" id="OGLUM12G09010.1"/>
    </source>
</evidence>
<dbReference type="HOGENOM" id="CLU_2642096_0_0_1"/>
<keyword evidence="3" id="KW-1185">Reference proteome</keyword>
<evidence type="ECO:0000313" key="3">
    <source>
        <dbReference type="Proteomes" id="UP000026961"/>
    </source>
</evidence>
<evidence type="ECO:0000256" key="1">
    <source>
        <dbReference type="SAM" id="MobiDB-lite"/>
    </source>
</evidence>
<dbReference type="Gramene" id="OGLUM12G09010.1">
    <property type="protein sequence ID" value="OGLUM12G09010.1"/>
    <property type="gene ID" value="OGLUM12G09010"/>
</dbReference>
<feature type="region of interest" description="Disordered" evidence="1">
    <location>
        <begin position="1"/>
        <end position="38"/>
    </location>
</feature>